<feature type="compositionally biased region" description="Acidic residues" evidence="11">
    <location>
        <begin position="286"/>
        <end position="306"/>
    </location>
</feature>
<evidence type="ECO:0000256" key="6">
    <source>
        <dbReference type="ARBA" id="ARBA00023125"/>
    </source>
</evidence>
<evidence type="ECO:0000313" key="13">
    <source>
        <dbReference type="Proteomes" id="UP000094527"/>
    </source>
</evidence>
<reference evidence="12 13" key="1">
    <citation type="journal article" date="2016" name="Genome Biol. Evol.">
        <title>Gene Family Evolution Reflects Adaptation to Soil Environmental Stressors in the Genome of the Collembolan Orchesella cincta.</title>
        <authorList>
            <person name="Faddeeva-Vakhrusheva A."/>
            <person name="Derks M.F."/>
            <person name="Anvar S.Y."/>
            <person name="Agamennone V."/>
            <person name="Suring W."/>
            <person name="Smit S."/>
            <person name="van Straalen N.M."/>
            <person name="Roelofs D."/>
        </authorList>
    </citation>
    <scope>NUCLEOTIDE SEQUENCE [LARGE SCALE GENOMIC DNA]</scope>
    <source>
        <tissue evidence="12">Mixed pool</tissue>
    </source>
</reference>
<organism evidence="12 13">
    <name type="scientific">Orchesella cincta</name>
    <name type="common">Springtail</name>
    <name type="synonym">Podura cincta</name>
    <dbReference type="NCBI Taxonomy" id="48709"/>
    <lineage>
        <taxon>Eukaryota</taxon>
        <taxon>Metazoa</taxon>
        <taxon>Ecdysozoa</taxon>
        <taxon>Arthropoda</taxon>
        <taxon>Hexapoda</taxon>
        <taxon>Collembola</taxon>
        <taxon>Entomobryomorpha</taxon>
        <taxon>Entomobryoidea</taxon>
        <taxon>Orchesellidae</taxon>
        <taxon>Orchesellinae</taxon>
        <taxon>Orchesella</taxon>
    </lineage>
</organism>
<evidence type="ECO:0000256" key="3">
    <source>
        <dbReference type="ARBA" id="ARBA00005560"/>
    </source>
</evidence>
<keyword evidence="5" id="KW-0805">Transcription regulation</keyword>
<gene>
    <name evidence="12" type="ORF">Ocin01_07627</name>
</gene>
<feature type="compositionally biased region" description="Acidic residues" evidence="11">
    <location>
        <begin position="315"/>
        <end position="334"/>
    </location>
</feature>
<feature type="region of interest" description="Disordered" evidence="11">
    <location>
        <begin position="264"/>
        <end position="334"/>
    </location>
</feature>
<keyword evidence="4" id="KW-0963">Cytoplasm</keyword>
<comment type="caution">
    <text evidence="12">The sequence shown here is derived from an EMBL/GenBank/DDBJ whole genome shotgun (WGS) entry which is preliminary data.</text>
</comment>
<proteinExistence type="inferred from homology"/>
<dbReference type="Proteomes" id="UP000094527">
    <property type="component" value="Unassembled WGS sequence"/>
</dbReference>
<dbReference type="FunFam" id="3.30.310.10:FF:000009">
    <property type="entry name" value="TatA box-binding protein-like protein 1"/>
    <property type="match status" value="1"/>
</dbReference>
<dbReference type="FunFam" id="3.30.310.10:FF:000005">
    <property type="entry name" value="TATA box-binding protein-like 1"/>
    <property type="match status" value="1"/>
</dbReference>
<evidence type="ECO:0000256" key="8">
    <source>
        <dbReference type="ARBA" id="ARBA00023242"/>
    </source>
</evidence>
<evidence type="ECO:0000256" key="1">
    <source>
        <dbReference type="ARBA" id="ARBA00004123"/>
    </source>
</evidence>
<evidence type="ECO:0000313" key="12">
    <source>
        <dbReference type="EMBL" id="ODM99058.1"/>
    </source>
</evidence>
<dbReference type="GO" id="GO:0003677">
    <property type="term" value="F:DNA binding"/>
    <property type="evidence" value="ECO:0007669"/>
    <property type="project" value="UniProtKB-KW"/>
</dbReference>
<dbReference type="GO" id="GO:0005737">
    <property type="term" value="C:cytoplasm"/>
    <property type="evidence" value="ECO:0007669"/>
    <property type="project" value="UniProtKB-SubCell"/>
</dbReference>
<evidence type="ECO:0000256" key="4">
    <source>
        <dbReference type="ARBA" id="ARBA00022490"/>
    </source>
</evidence>
<dbReference type="InterPro" id="IPR015445">
    <property type="entry name" value="TBP-like"/>
</dbReference>
<dbReference type="Pfam" id="PF00352">
    <property type="entry name" value="TBP"/>
    <property type="match status" value="2"/>
</dbReference>
<dbReference type="OrthoDB" id="2127950at2759"/>
<dbReference type="AlphaFoldDB" id="A0A1D2N1E3"/>
<evidence type="ECO:0000256" key="2">
    <source>
        <dbReference type="ARBA" id="ARBA00004496"/>
    </source>
</evidence>
<dbReference type="InterPro" id="IPR012295">
    <property type="entry name" value="TBP_dom_sf"/>
</dbReference>
<dbReference type="GO" id="GO:0005634">
    <property type="term" value="C:nucleus"/>
    <property type="evidence" value="ECO:0007669"/>
    <property type="project" value="UniProtKB-SubCell"/>
</dbReference>
<dbReference type="PRINTS" id="PR00686">
    <property type="entry name" value="TIFACTORIID"/>
</dbReference>
<dbReference type="OMA" id="ENNDEMQ"/>
<keyword evidence="13" id="KW-1185">Reference proteome</keyword>
<dbReference type="GO" id="GO:0006352">
    <property type="term" value="P:DNA-templated transcription initiation"/>
    <property type="evidence" value="ECO:0007669"/>
    <property type="project" value="InterPro"/>
</dbReference>
<comment type="similarity">
    <text evidence="3">Belongs to the TBP family.</text>
</comment>
<evidence type="ECO:0000256" key="5">
    <source>
        <dbReference type="ARBA" id="ARBA00023015"/>
    </source>
</evidence>
<dbReference type="PANTHER" id="PTHR10126">
    <property type="entry name" value="TATA-BOX BINDING PROTEIN"/>
    <property type="match status" value="1"/>
</dbReference>
<dbReference type="InterPro" id="IPR000814">
    <property type="entry name" value="TBP"/>
</dbReference>
<accession>A0A1D2N1E3</accession>
<comment type="subcellular location">
    <subcellularLocation>
        <location evidence="2">Cytoplasm</location>
    </subcellularLocation>
    <subcellularLocation>
        <location evidence="1">Nucleus</location>
    </subcellularLocation>
</comment>
<name>A0A1D2N1E3_ORCCI</name>
<evidence type="ECO:0000256" key="11">
    <source>
        <dbReference type="SAM" id="MobiDB-lite"/>
    </source>
</evidence>
<protein>
    <recommendedName>
        <fullName evidence="9">TATA box-binding protein-like 1</fullName>
    </recommendedName>
    <alternativeName>
        <fullName evidence="10">TBP-like factor</fullName>
    </alternativeName>
</protein>
<sequence length="334" mass="37673">MTTLATLSVGGPEANGNGMSAIGCDHKENLQLTKANSEASELLQQNGSSVDTKVEEKGENEIDIILNNVVCNFSVRCHLNLKQIAMNGHNVEFHREMAMLIMKFRRPNCTASIWSTGKITMTGSTTEADAKTGARRCARTLQKLGFNVKFTNYRIVNVLATCTMPFAIKIADFAQAYPRLASYEPELHPGVTYRMKDIKATLKIFSTGSITITAPCVDNIQAAVEHIYNLVFEFKRERQADDLQQYPISERKKRRREKRLLREQLANGSSKVHKGPSRKKTKYDDEFINDEEPELVAEDDEDEELSIVEFKTPIEIDESEEEEAEEFDSDIGHD</sequence>
<dbReference type="Gene3D" id="3.30.310.10">
    <property type="entry name" value="TATA-Binding Protein"/>
    <property type="match status" value="2"/>
</dbReference>
<evidence type="ECO:0000256" key="10">
    <source>
        <dbReference type="ARBA" id="ARBA00033173"/>
    </source>
</evidence>
<evidence type="ECO:0000256" key="9">
    <source>
        <dbReference type="ARBA" id="ARBA00023474"/>
    </source>
</evidence>
<dbReference type="SUPFAM" id="SSF55945">
    <property type="entry name" value="TATA-box binding protein-like"/>
    <property type="match status" value="2"/>
</dbReference>
<keyword evidence="6" id="KW-0238">DNA-binding</keyword>
<dbReference type="STRING" id="48709.A0A1D2N1E3"/>
<keyword evidence="7" id="KW-0804">Transcription</keyword>
<feature type="compositionally biased region" description="Basic residues" evidence="11">
    <location>
        <begin position="271"/>
        <end position="281"/>
    </location>
</feature>
<keyword evidence="8" id="KW-0539">Nucleus</keyword>
<dbReference type="EMBL" id="LJIJ01000302">
    <property type="protein sequence ID" value="ODM99058.1"/>
    <property type="molecule type" value="Genomic_DNA"/>
</dbReference>
<dbReference type="CDD" id="cd04517">
    <property type="entry name" value="TLF"/>
    <property type="match status" value="1"/>
</dbReference>
<evidence type="ECO:0000256" key="7">
    <source>
        <dbReference type="ARBA" id="ARBA00023163"/>
    </source>
</evidence>